<evidence type="ECO:0000259" key="1">
    <source>
        <dbReference type="Pfam" id="PF13702"/>
    </source>
</evidence>
<dbReference type="InterPro" id="IPR047194">
    <property type="entry name" value="CwlT-like_lysozyme"/>
</dbReference>
<evidence type="ECO:0000313" key="2">
    <source>
        <dbReference type="EMBL" id="KAB2399934.1"/>
    </source>
</evidence>
<dbReference type="PANTHER" id="PTHR34135:SF3">
    <property type="entry name" value="PNEUMOCOCCAL VACCINE ANTIGEN A"/>
    <property type="match status" value="1"/>
</dbReference>
<dbReference type="SUPFAM" id="SSF53955">
    <property type="entry name" value="Lysozyme-like"/>
    <property type="match status" value="1"/>
</dbReference>
<comment type="caution">
    <text evidence="2">The sequence shown here is derived from an EMBL/GenBank/DDBJ whole genome shotgun (WGS) entry which is preliminary data.</text>
</comment>
<dbReference type="PANTHER" id="PTHR34135">
    <property type="entry name" value="LYSOZYME"/>
    <property type="match status" value="1"/>
</dbReference>
<dbReference type="RefSeq" id="WP_151521584.1">
    <property type="nucleotide sequence ID" value="NZ_WBPL01000006.1"/>
</dbReference>
<dbReference type="InterPro" id="IPR023346">
    <property type="entry name" value="Lysozyme-like_dom_sf"/>
</dbReference>
<gene>
    <name evidence="2" type="ORF">F8172_02535</name>
</gene>
<proteinExistence type="predicted"/>
<dbReference type="Pfam" id="PF13702">
    <property type="entry name" value="Lysozyme_like"/>
    <property type="match status" value="1"/>
</dbReference>
<evidence type="ECO:0000313" key="3">
    <source>
        <dbReference type="Proteomes" id="UP000475765"/>
    </source>
</evidence>
<dbReference type="Gene3D" id="1.10.530.10">
    <property type="match status" value="1"/>
</dbReference>
<dbReference type="FunFam" id="1.10.530.10:FF:000013">
    <property type="entry name" value="Pneumococcal vaccine antigen A"/>
    <property type="match status" value="1"/>
</dbReference>
<dbReference type="CDD" id="cd16891">
    <property type="entry name" value="CwlT-like"/>
    <property type="match status" value="1"/>
</dbReference>
<reference evidence="2 3" key="1">
    <citation type="submission" date="2019-10" db="EMBL/GenBank/DDBJ databases">
        <title>Bacillus from the desert of Cuatro Cinegas, Coahuila.</title>
        <authorList>
            <person name="Olmedo-Alvarez G."/>
            <person name="Saldana S."/>
            <person name="Barcelo D."/>
        </authorList>
    </citation>
    <scope>NUCLEOTIDE SEQUENCE [LARGE SCALE GENOMIC DNA]</scope>
    <source>
        <strain evidence="2 3">CH417_13T</strain>
    </source>
</reference>
<sequence>MSILAASVKTKNLPQQVLRWQSMVESECFAQGVPELVSYVLGIIMVESGGNSETTPDIMQSSESQGWAMNTIKNPKDSIYYGVKHLKGAFDDAKKNGITDLSAIVQSYNFGRAYLRWLASNNKQHSLLVADLYSKTVVAPSLGNTTGAMVKYSHPIAVAYNGGYRYKNGGNFFYSEIVKQYVDFDGGIGGDNKPLQPKGLGIAVNKYPNNGGINLYNQPQGGYVTRVISDKTPYLIIDAAWYENPMICLGNEAWAALEHFDVQWFSAYSKYPSGSGINTYDSPNGNYTGFVDGSVPYRILARKDGYLAIGNNAWVKEEHFNVR</sequence>
<protein>
    <submittedName>
        <fullName evidence="2">Lysozyme family protein</fullName>
    </submittedName>
</protein>
<organism evidence="2 3">
    <name type="scientific">Bacillus cereus</name>
    <dbReference type="NCBI Taxonomy" id="1396"/>
    <lineage>
        <taxon>Bacteria</taxon>
        <taxon>Bacillati</taxon>
        <taxon>Bacillota</taxon>
        <taxon>Bacilli</taxon>
        <taxon>Bacillales</taxon>
        <taxon>Bacillaceae</taxon>
        <taxon>Bacillus</taxon>
        <taxon>Bacillus cereus group</taxon>
    </lineage>
</organism>
<dbReference type="Proteomes" id="UP000475765">
    <property type="component" value="Unassembled WGS sequence"/>
</dbReference>
<feature type="domain" description="CwlT-like lysozyme" evidence="1">
    <location>
        <begin position="15"/>
        <end position="181"/>
    </location>
</feature>
<accession>A0A9W7QJX9</accession>
<dbReference type="GO" id="GO:0016052">
    <property type="term" value="P:carbohydrate catabolic process"/>
    <property type="evidence" value="ECO:0007669"/>
    <property type="project" value="TreeGrafter"/>
</dbReference>
<dbReference type="EMBL" id="WBPP01000005">
    <property type="protein sequence ID" value="KAB2399934.1"/>
    <property type="molecule type" value="Genomic_DNA"/>
</dbReference>
<dbReference type="AlphaFoldDB" id="A0A9W7QJX9"/>
<name>A0A9W7QJX9_BACCE</name>